<feature type="region of interest" description="Disordered" evidence="1">
    <location>
        <begin position="708"/>
        <end position="760"/>
    </location>
</feature>
<dbReference type="PROSITE" id="PS50802">
    <property type="entry name" value="OTU"/>
    <property type="match status" value="1"/>
</dbReference>
<dbReference type="InterPro" id="IPR003323">
    <property type="entry name" value="OTU_dom"/>
</dbReference>
<feature type="compositionally biased region" description="Polar residues" evidence="1">
    <location>
        <begin position="390"/>
        <end position="438"/>
    </location>
</feature>
<sequence length="968" mass="111213">MDNRKTTFDKCDKDACRNMQEIIFRAFTTSGYQHFMDAKFTSSTIMLPHGFTNNLIKYISDYSLLRSMEKKSAINWNPNVKPLLPVYVEDDGNSLIHSVSVYIFGLQDKAHILRQAIFQIMNMESRDGDYYTRWVNDHQQCLMALQRSSPKDYNKEFNKSWEYYLSNVKDQNPHPRTKKYASIEAIHIFILANIIGRPIIVYAGYGDQEESANAIRLEGIYLPLMRSPENCARSPVLIGYNSDNFSPLLIARNDDLNFSTFNNNSPNSNYHAPLVRSNGSNIPVRFLRDQEFANSLYMLRRYLDVITLQGSVTTTVAELSFKMPNEHTQKMMTATLEIVTRWATERGNAINQQQYLYQNQHVQHQRYSGQYAEPPLSPIAYNQQPPPSPTAYNQQPPVSPTSYNQQPSPSPTAYNQQPPASPTAYNQQNPFFNHNRQQYHPAHQMPNSHATNGPALGQSPQHGPPFHQNQTYNHHQYQPTKNAVHTGYGAPFALAPDGQQNVNYQNQYKPNQVVKTGYDGHHYLNHQNQTYPLQENGYQPPFPIHKPQPPFNNNSNEDYYDAANKYNQYHAANNGFAIAQEQKALPQKQPFKPELEYKQQQEMIARKDEQRKFLERQQNQKFQKPPRYNPEPKGQCSKCLKVYFTENGFGLCEGCFAQSKKDQQEADARLAFNPNQAKCVICNKNPIVDGSISCQECVTKQKELLQKVTGEGNADNEDNRPVKDDEDGNKDNADNDGDGDGKNDTDDDEQNDKGEDQEDDIAKDVEDLAIEDEVEEQQPVLQPTRCKYCKQPTVDDDEFCKTCLKVIKKERYEWVYEVGGVWQEFDKNDGINSELLDVHYQRYKMEGGPNYIEFSSEDGVDHMLDFEDMLVMNLDNEEEKKVERRAVPIEDKPPQPNIFEVPAHWNNVPDAGYVLIPVTDQKFNEIAAQFTQTMRQQYNSNQVGGQANGKIASIQEVCNVQTFQRYCL</sequence>
<dbReference type="PROSITE" id="PS50918">
    <property type="entry name" value="WWE"/>
    <property type="match status" value="1"/>
</dbReference>
<evidence type="ECO:0000256" key="1">
    <source>
        <dbReference type="SAM" id="MobiDB-lite"/>
    </source>
</evidence>
<accession>A0A7M5X977</accession>
<dbReference type="Proteomes" id="UP000594262">
    <property type="component" value="Unplaced"/>
</dbReference>
<feature type="compositionally biased region" description="Acidic residues" evidence="1">
    <location>
        <begin position="745"/>
        <end position="759"/>
    </location>
</feature>
<name>A0A7M5X977_9CNID</name>
<dbReference type="Pfam" id="PF02338">
    <property type="entry name" value="OTU"/>
    <property type="match status" value="1"/>
</dbReference>
<evidence type="ECO:0000313" key="4">
    <source>
        <dbReference type="EnsemblMetazoa" id="CLYHEMP019493.1"/>
    </source>
</evidence>
<evidence type="ECO:0000259" key="3">
    <source>
        <dbReference type="PROSITE" id="PS50918"/>
    </source>
</evidence>
<keyword evidence="5" id="KW-1185">Reference proteome</keyword>
<dbReference type="InterPro" id="IPR004170">
    <property type="entry name" value="WWE_dom"/>
</dbReference>
<feature type="compositionally biased region" description="Basic and acidic residues" evidence="1">
    <location>
        <begin position="717"/>
        <end position="744"/>
    </location>
</feature>
<evidence type="ECO:0000259" key="2">
    <source>
        <dbReference type="PROSITE" id="PS50802"/>
    </source>
</evidence>
<dbReference type="EnsemblMetazoa" id="CLYHEMT019493.1">
    <property type="protein sequence ID" value="CLYHEMP019493.1"/>
    <property type="gene ID" value="CLYHEMG019493"/>
</dbReference>
<proteinExistence type="predicted"/>
<organism evidence="4 5">
    <name type="scientific">Clytia hemisphaerica</name>
    <dbReference type="NCBI Taxonomy" id="252671"/>
    <lineage>
        <taxon>Eukaryota</taxon>
        <taxon>Metazoa</taxon>
        <taxon>Cnidaria</taxon>
        <taxon>Hydrozoa</taxon>
        <taxon>Hydroidolina</taxon>
        <taxon>Leptothecata</taxon>
        <taxon>Obeliida</taxon>
        <taxon>Clytiidae</taxon>
        <taxon>Clytia</taxon>
    </lineage>
</organism>
<reference evidence="4" key="1">
    <citation type="submission" date="2021-01" db="UniProtKB">
        <authorList>
            <consortium name="EnsemblMetazoa"/>
        </authorList>
    </citation>
    <scope>IDENTIFICATION</scope>
</reference>
<dbReference type="OrthoDB" id="5981966at2759"/>
<evidence type="ECO:0000313" key="5">
    <source>
        <dbReference type="Proteomes" id="UP000594262"/>
    </source>
</evidence>
<feature type="domain" description="WWE" evidence="3">
    <location>
        <begin position="798"/>
        <end position="884"/>
    </location>
</feature>
<dbReference type="RefSeq" id="XP_066914811.1">
    <property type="nucleotide sequence ID" value="XM_067058710.1"/>
</dbReference>
<dbReference type="AlphaFoldDB" id="A0A7M5X977"/>
<dbReference type="EnsemblMetazoa" id="CLYHEMT019493.2">
    <property type="protein sequence ID" value="CLYHEMP019493.2"/>
    <property type="gene ID" value="CLYHEMG019493"/>
</dbReference>
<protein>
    <recommendedName>
        <fullName evidence="6">OTU domain-containing protein</fullName>
    </recommendedName>
</protein>
<feature type="domain" description="OTU" evidence="2">
    <location>
        <begin position="83"/>
        <end position="251"/>
    </location>
</feature>
<dbReference type="CDD" id="cd22541">
    <property type="entry name" value="SP5_N"/>
    <property type="match status" value="1"/>
</dbReference>
<dbReference type="GeneID" id="136802009"/>
<feature type="region of interest" description="Disordered" evidence="1">
    <location>
        <begin position="372"/>
        <end position="472"/>
    </location>
</feature>
<evidence type="ECO:0008006" key="6">
    <source>
        <dbReference type="Google" id="ProtNLM"/>
    </source>
</evidence>